<accession>A0ABU6RGW6</accession>
<dbReference type="Proteomes" id="UP001341840">
    <property type="component" value="Unassembled WGS sequence"/>
</dbReference>
<organism evidence="1 2">
    <name type="scientific">Stylosanthes scabra</name>
    <dbReference type="NCBI Taxonomy" id="79078"/>
    <lineage>
        <taxon>Eukaryota</taxon>
        <taxon>Viridiplantae</taxon>
        <taxon>Streptophyta</taxon>
        <taxon>Embryophyta</taxon>
        <taxon>Tracheophyta</taxon>
        <taxon>Spermatophyta</taxon>
        <taxon>Magnoliopsida</taxon>
        <taxon>eudicotyledons</taxon>
        <taxon>Gunneridae</taxon>
        <taxon>Pentapetalae</taxon>
        <taxon>rosids</taxon>
        <taxon>fabids</taxon>
        <taxon>Fabales</taxon>
        <taxon>Fabaceae</taxon>
        <taxon>Papilionoideae</taxon>
        <taxon>50 kb inversion clade</taxon>
        <taxon>dalbergioids sensu lato</taxon>
        <taxon>Dalbergieae</taxon>
        <taxon>Pterocarpus clade</taxon>
        <taxon>Stylosanthes</taxon>
    </lineage>
</organism>
<reference evidence="1 2" key="1">
    <citation type="journal article" date="2023" name="Plants (Basel)">
        <title>Bridging the Gap: Combining Genomics and Transcriptomics Approaches to Understand Stylosanthes scabra, an Orphan Legume from the Brazilian Caatinga.</title>
        <authorList>
            <person name="Ferreira-Neto J.R.C."/>
            <person name="da Silva M.D."/>
            <person name="Binneck E."/>
            <person name="de Melo N.F."/>
            <person name="da Silva R.H."/>
            <person name="de Melo A.L.T.M."/>
            <person name="Pandolfi V."/>
            <person name="Bustamante F.O."/>
            <person name="Brasileiro-Vidal A.C."/>
            <person name="Benko-Iseppon A.M."/>
        </authorList>
    </citation>
    <scope>NUCLEOTIDE SEQUENCE [LARGE SCALE GENOMIC DNA]</scope>
    <source>
        <tissue evidence="1">Leaves</tissue>
    </source>
</reference>
<proteinExistence type="predicted"/>
<name>A0ABU6RGW6_9FABA</name>
<sequence length="103" mass="11712">MSGKPVRRRFSKWIIARGGLSRAVTTERIIIDDSSDSEINKKVEDDVKELSAMDKPLIPEEEKVPEEEQRFWDYDDLDGWGTAEPADSSKARFQLCAPLFGIP</sequence>
<evidence type="ECO:0000313" key="2">
    <source>
        <dbReference type="Proteomes" id="UP001341840"/>
    </source>
</evidence>
<gene>
    <name evidence="1" type="ORF">PIB30_047404</name>
</gene>
<dbReference type="EMBL" id="JASCZI010030511">
    <property type="protein sequence ID" value="MED6123249.1"/>
    <property type="molecule type" value="Genomic_DNA"/>
</dbReference>
<keyword evidence="2" id="KW-1185">Reference proteome</keyword>
<comment type="caution">
    <text evidence="1">The sequence shown here is derived from an EMBL/GenBank/DDBJ whole genome shotgun (WGS) entry which is preliminary data.</text>
</comment>
<evidence type="ECO:0000313" key="1">
    <source>
        <dbReference type="EMBL" id="MED6123249.1"/>
    </source>
</evidence>
<protein>
    <submittedName>
        <fullName evidence="1">Uncharacterized protein</fullName>
    </submittedName>
</protein>